<dbReference type="SUPFAM" id="SSF48452">
    <property type="entry name" value="TPR-like"/>
    <property type="match status" value="1"/>
</dbReference>
<dbReference type="PROSITE" id="PS01124">
    <property type="entry name" value="HTH_ARAC_FAMILY_2"/>
    <property type="match status" value="1"/>
</dbReference>
<keyword evidence="3" id="KW-0804">Transcription</keyword>
<protein>
    <submittedName>
        <fullName evidence="6">Helix-turn-helix domain-containing protein</fullName>
    </submittedName>
</protein>
<dbReference type="PANTHER" id="PTHR43280:SF2">
    <property type="entry name" value="HTH-TYPE TRANSCRIPTIONAL REGULATOR EXSA"/>
    <property type="match status" value="1"/>
</dbReference>
<keyword evidence="7" id="KW-1185">Reference proteome</keyword>
<evidence type="ECO:0000256" key="1">
    <source>
        <dbReference type="ARBA" id="ARBA00023015"/>
    </source>
</evidence>
<dbReference type="SUPFAM" id="SSF46689">
    <property type="entry name" value="Homeodomain-like"/>
    <property type="match status" value="1"/>
</dbReference>
<evidence type="ECO:0000256" key="3">
    <source>
        <dbReference type="ARBA" id="ARBA00023163"/>
    </source>
</evidence>
<evidence type="ECO:0000259" key="5">
    <source>
        <dbReference type="PROSITE" id="PS01124"/>
    </source>
</evidence>
<dbReference type="Gene3D" id="1.10.10.60">
    <property type="entry name" value="Homeodomain-like"/>
    <property type="match status" value="2"/>
</dbReference>
<evidence type="ECO:0000313" key="7">
    <source>
        <dbReference type="Proteomes" id="UP001596978"/>
    </source>
</evidence>
<dbReference type="InterPro" id="IPR018060">
    <property type="entry name" value="HTH_AraC"/>
</dbReference>
<dbReference type="InterPro" id="IPR019734">
    <property type="entry name" value="TPR_rpt"/>
</dbReference>
<dbReference type="Proteomes" id="UP001596978">
    <property type="component" value="Unassembled WGS sequence"/>
</dbReference>
<feature type="repeat" description="TPR" evidence="4">
    <location>
        <begin position="101"/>
        <end position="134"/>
    </location>
</feature>
<proteinExistence type="predicted"/>
<dbReference type="PROSITE" id="PS50005">
    <property type="entry name" value="TPR"/>
    <property type="match status" value="1"/>
</dbReference>
<organism evidence="6 7">
    <name type="scientific">Sungkyunkwania multivorans</name>
    <dbReference type="NCBI Taxonomy" id="1173618"/>
    <lineage>
        <taxon>Bacteria</taxon>
        <taxon>Pseudomonadati</taxon>
        <taxon>Bacteroidota</taxon>
        <taxon>Flavobacteriia</taxon>
        <taxon>Flavobacteriales</taxon>
        <taxon>Flavobacteriaceae</taxon>
        <taxon>Sungkyunkwania</taxon>
    </lineage>
</organism>
<keyword evidence="1" id="KW-0805">Transcription regulation</keyword>
<dbReference type="SMART" id="SM00028">
    <property type="entry name" value="TPR"/>
    <property type="match status" value="3"/>
</dbReference>
<keyword evidence="4" id="KW-0802">TPR repeat</keyword>
<dbReference type="RefSeq" id="WP_386409539.1">
    <property type="nucleotide sequence ID" value="NZ_JBHTJH010000017.1"/>
</dbReference>
<dbReference type="Pfam" id="PF13181">
    <property type="entry name" value="TPR_8"/>
    <property type="match status" value="1"/>
</dbReference>
<dbReference type="InterPro" id="IPR011990">
    <property type="entry name" value="TPR-like_helical_dom_sf"/>
</dbReference>
<dbReference type="Gene3D" id="1.25.40.10">
    <property type="entry name" value="Tetratricopeptide repeat domain"/>
    <property type="match status" value="2"/>
</dbReference>
<name>A0ABW3D0J6_9FLAO</name>
<comment type="caution">
    <text evidence="6">The sequence shown here is derived from an EMBL/GenBank/DDBJ whole genome shotgun (WGS) entry which is preliminary data.</text>
</comment>
<accession>A0ABW3D0J6</accession>
<reference evidence="7" key="1">
    <citation type="journal article" date="2019" name="Int. J. Syst. Evol. Microbiol.">
        <title>The Global Catalogue of Microorganisms (GCM) 10K type strain sequencing project: providing services to taxonomists for standard genome sequencing and annotation.</title>
        <authorList>
            <consortium name="The Broad Institute Genomics Platform"/>
            <consortium name="The Broad Institute Genome Sequencing Center for Infectious Disease"/>
            <person name="Wu L."/>
            <person name="Ma J."/>
        </authorList>
    </citation>
    <scope>NUCLEOTIDE SEQUENCE [LARGE SCALE GENOMIC DNA]</scope>
    <source>
        <strain evidence="7">CCUG 62952</strain>
    </source>
</reference>
<dbReference type="EMBL" id="JBHTJH010000017">
    <property type="protein sequence ID" value="MFD0863468.1"/>
    <property type="molecule type" value="Genomic_DNA"/>
</dbReference>
<feature type="domain" description="HTH araC/xylS-type" evidence="5">
    <location>
        <begin position="445"/>
        <end position="557"/>
    </location>
</feature>
<dbReference type="PANTHER" id="PTHR43280">
    <property type="entry name" value="ARAC-FAMILY TRANSCRIPTIONAL REGULATOR"/>
    <property type="match status" value="1"/>
</dbReference>
<sequence>MSLIGRANYKTDHFLQDSLQKYTYQELRNKYDASFIKDTSLSNIYFQEYRRRGKITNDSIRISKSYLLKSRQYSYNHKNRLIYLDSALLYGNNIDKKNFIENIYNRRGIYYEENGSYKAALQNYITALEYAKENDNEAYIYATKHNIALIKRHLSKYEESIHLFRECLKYQESIQNKTVWDSIMYLQTFSELISTYRSNNQLDSARILNRIGMPLAEGKRVSEMFELNDAFLDYYEGNHALADKKFDLLEKKFDNKDEESYLETYDLIDFYVYRGMVKSKLGEKQKGIDYFLKVDSIFKRLNYTSPKSRLAYMGLIKHYKSLGDYKKQLFYINELLSIDSVLVKEYKSTNEVMLKDFDTRELLEEKEILIETIRSDNKKTENVSKLLVLLSFLTLLGFLYQYRKKKAYAARFKSLIGEKNDQGKNDDVGITSVSAKTVKELGVPEALVEELEKKLAQFEENLGFLNLNITTNSLAKDFNTNSKYLSKTIHHLKGKKFITYINDLRIEYALKKLKEDPLFRRYTIKAISEEMGFNNSQSFSSAFFKKTGIYPSFYIDQLNKMNN</sequence>
<evidence type="ECO:0000313" key="6">
    <source>
        <dbReference type="EMBL" id="MFD0863468.1"/>
    </source>
</evidence>
<evidence type="ECO:0000256" key="2">
    <source>
        <dbReference type="ARBA" id="ARBA00023125"/>
    </source>
</evidence>
<evidence type="ECO:0000256" key="4">
    <source>
        <dbReference type="PROSITE-ProRule" id="PRU00339"/>
    </source>
</evidence>
<keyword evidence="2" id="KW-0238">DNA-binding</keyword>
<dbReference type="Pfam" id="PF12833">
    <property type="entry name" value="HTH_18"/>
    <property type="match status" value="1"/>
</dbReference>
<dbReference type="InterPro" id="IPR009057">
    <property type="entry name" value="Homeodomain-like_sf"/>
</dbReference>
<gene>
    <name evidence="6" type="ORF">ACFQ1M_14730</name>
</gene>
<dbReference type="SMART" id="SM00342">
    <property type="entry name" value="HTH_ARAC"/>
    <property type="match status" value="1"/>
</dbReference>